<evidence type="ECO:0000313" key="8">
    <source>
        <dbReference type="Proteomes" id="UP000806285"/>
    </source>
</evidence>
<feature type="transmembrane region" description="Helical" evidence="6">
    <location>
        <begin position="147"/>
        <end position="172"/>
    </location>
</feature>
<comment type="caution">
    <text evidence="7">The sequence shown here is derived from an EMBL/GenBank/DDBJ whole genome shotgun (WGS) entry which is preliminary data.</text>
</comment>
<evidence type="ECO:0000256" key="6">
    <source>
        <dbReference type="SAM" id="Phobius"/>
    </source>
</evidence>
<evidence type="ECO:0000313" key="7">
    <source>
        <dbReference type="EMBL" id="MBE7369641.1"/>
    </source>
</evidence>
<protein>
    <submittedName>
        <fullName evidence="7">LysE family translocator</fullName>
    </submittedName>
</protein>
<name>A0ABR9S810_9BURK</name>
<evidence type="ECO:0000256" key="3">
    <source>
        <dbReference type="ARBA" id="ARBA00022692"/>
    </source>
</evidence>
<dbReference type="EMBL" id="JADDIV010000005">
    <property type="protein sequence ID" value="MBE7369641.1"/>
    <property type="molecule type" value="Genomic_DNA"/>
</dbReference>
<dbReference type="PANTHER" id="PTHR30086:SF20">
    <property type="entry name" value="ARGININE EXPORTER PROTEIN ARGO-RELATED"/>
    <property type="match status" value="1"/>
</dbReference>
<dbReference type="PANTHER" id="PTHR30086">
    <property type="entry name" value="ARGININE EXPORTER PROTEIN ARGO"/>
    <property type="match status" value="1"/>
</dbReference>
<keyword evidence="8" id="KW-1185">Reference proteome</keyword>
<evidence type="ECO:0000256" key="2">
    <source>
        <dbReference type="ARBA" id="ARBA00022475"/>
    </source>
</evidence>
<dbReference type="Proteomes" id="UP000806285">
    <property type="component" value="Unassembled WGS sequence"/>
</dbReference>
<evidence type="ECO:0000256" key="5">
    <source>
        <dbReference type="ARBA" id="ARBA00023136"/>
    </source>
</evidence>
<proteinExistence type="predicted"/>
<feature type="transmembrane region" description="Helical" evidence="6">
    <location>
        <begin position="6"/>
        <end position="26"/>
    </location>
</feature>
<keyword evidence="5 6" id="KW-0472">Membrane</keyword>
<accession>A0ABR9S810</accession>
<evidence type="ECO:0000256" key="1">
    <source>
        <dbReference type="ARBA" id="ARBA00004651"/>
    </source>
</evidence>
<feature type="transmembrane region" description="Helical" evidence="6">
    <location>
        <begin position="69"/>
        <end position="89"/>
    </location>
</feature>
<feature type="transmembrane region" description="Helical" evidence="6">
    <location>
        <begin position="110"/>
        <end position="135"/>
    </location>
</feature>
<keyword evidence="4 6" id="KW-1133">Transmembrane helix</keyword>
<feature type="transmembrane region" description="Helical" evidence="6">
    <location>
        <begin position="38"/>
        <end position="63"/>
    </location>
</feature>
<dbReference type="RefSeq" id="WP_193678254.1">
    <property type="nucleotide sequence ID" value="NZ_JADDIV010000005.1"/>
</dbReference>
<gene>
    <name evidence="7" type="ORF">IM787_18910</name>
</gene>
<dbReference type="InterPro" id="IPR001123">
    <property type="entry name" value="LeuE-type"/>
</dbReference>
<dbReference type="PIRSF" id="PIRSF006324">
    <property type="entry name" value="LeuE"/>
    <property type="match status" value="1"/>
</dbReference>
<feature type="transmembrane region" description="Helical" evidence="6">
    <location>
        <begin position="184"/>
        <end position="202"/>
    </location>
</feature>
<dbReference type="Pfam" id="PF01810">
    <property type="entry name" value="LysE"/>
    <property type="match status" value="1"/>
</dbReference>
<evidence type="ECO:0000256" key="4">
    <source>
        <dbReference type="ARBA" id="ARBA00022989"/>
    </source>
</evidence>
<organism evidence="7 8">
    <name type="scientific">Ramlibacter pallidus</name>
    <dbReference type="NCBI Taxonomy" id="2780087"/>
    <lineage>
        <taxon>Bacteria</taxon>
        <taxon>Pseudomonadati</taxon>
        <taxon>Pseudomonadota</taxon>
        <taxon>Betaproteobacteria</taxon>
        <taxon>Burkholderiales</taxon>
        <taxon>Comamonadaceae</taxon>
        <taxon>Ramlibacter</taxon>
    </lineage>
</organism>
<comment type="subcellular location">
    <subcellularLocation>
        <location evidence="1">Cell membrane</location>
        <topology evidence="1">Multi-pass membrane protein</topology>
    </subcellularLocation>
</comment>
<keyword evidence="2" id="KW-1003">Cell membrane</keyword>
<reference evidence="7 8" key="1">
    <citation type="submission" date="2020-10" db="EMBL/GenBank/DDBJ databases">
        <title>Ramlibacter sp. HM2 16S ribosomal RNA gene Genome sequencing and assembly.</title>
        <authorList>
            <person name="Kang M."/>
        </authorList>
    </citation>
    <scope>NUCLEOTIDE SEQUENCE [LARGE SCALE GENOMIC DNA]</scope>
    <source>
        <strain evidence="7 8">HM2</strain>
    </source>
</reference>
<sequence>MDHLWLFALFVFGIIVIPGMDMAFVLSSALVGGRRTGLAAVGGLVAGGIVHTAMGALGVGLLLQLFPAAFNAILVAGALYVAWMGIGLWRSPATMTDVETGRPRTMRSAFTRAMVTCLLNPKAYVFMVAVFPQFIRPGQDTLLAQVVALGAIIAVTQVLVYGAVAFGAAGLRANLRDSVGAQSVLGRGVAALLVGTAAWALWTGWAAA</sequence>
<keyword evidence="3 6" id="KW-0812">Transmembrane</keyword>